<keyword evidence="3 10" id="KW-0963">Cytoplasm</keyword>
<evidence type="ECO:0000256" key="4">
    <source>
        <dbReference type="ARBA" id="ARBA00022598"/>
    </source>
</evidence>
<protein>
    <recommendedName>
        <fullName evidence="10">Glycine--tRNA ligase beta subunit</fullName>
        <ecNumber evidence="10">6.1.1.14</ecNumber>
    </recommendedName>
    <alternativeName>
        <fullName evidence="10">Glycyl-tRNA synthetase beta subunit</fullName>
        <shortName evidence="10">GlyRS</shortName>
    </alternativeName>
</protein>
<evidence type="ECO:0000256" key="8">
    <source>
        <dbReference type="ARBA" id="ARBA00023146"/>
    </source>
</evidence>
<comment type="subunit">
    <text evidence="10">Tetramer of two alpha and two beta subunits.</text>
</comment>
<keyword evidence="5 10" id="KW-0547">Nucleotide-binding</keyword>
<evidence type="ECO:0000313" key="13">
    <source>
        <dbReference type="Proteomes" id="UP001335737"/>
    </source>
</evidence>
<comment type="caution">
    <text evidence="12">The sequence shown here is derived from an EMBL/GenBank/DDBJ whole genome shotgun (WGS) entry which is preliminary data.</text>
</comment>
<evidence type="ECO:0000256" key="3">
    <source>
        <dbReference type="ARBA" id="ARBA00022490"/>
    </source>
</evidence>
<dbReference type="HAMAP" id="MF_00255">
    <property type="entry name" value="Gly_tRNA_synth_beta"/>
    <property type="match status" value="1"/>
</dbReference>
<dbReference type="SUPFAM" id="SSF109604">
    <property type="entry name" value="HD-domain/PDEase-like"/>
    <property type="match status" value="1"/>
</dbReference>
<dbReference type="NCBIfam" id="TIGR00211">
    <property type="entry name" value="glyS"/>
    <property type="match status" value="1"/>
</dbReference>
<evidence type="ECO:0000256" key="2">
    <source>
        <dbReference type="ARBA" id="ARBA00008226"/>
    </source>
</evidence>
<gene>
    <name evidence="10 12" type="primary">glyS</name>
    <name evidence="12" type="ORF">QGM71_01805</name>
</gene>
<dbReference type="PANTHER" id="PTHR30075">
    <property type="entry name" value="GLYCYL-TRNA SYNTHETASE"/>
    <property type="match status" value="1"/>
</dbReference>
<dbReference type="EC" id="6.1.1.14" evidence="10"/>
<evidence type="ECO:0000256" key="9">
    <source>
        <dbReference type="ARBA" id="ARBA00047937"/>
    </source>
</evidence>
<dbReference type="Proteomes" id="UP001335737">
    <property type="component" value="Unassembled WGS sequence"/>
</dbReference>
<keyword evidence="6 10" id="KW-0067">ATP-binding</keyword>
<evidence type="ECO:0000259" key="11">
    <source>
        <dbReference type="Pfam" id="PF05746"/>
    </source>
</evidence>
<dbReference type="InterPro" id="IPR008909">
    <property type="entry name" value="DALR_anticod-bd"/>
</dbReference>
<dbReference type="PANTHER" id="PTHR30075:SF2">
    <property type="entry name" value="GLYCINE--TRNA LIGASE, CHLOROPLASTIC_MITOCHONDRIAL 2"/>
    <property type="match status" value="1"/>
</dbReference>
<organism evidence="12 13">
    <name type="scientific">Virgibacillus tibetensis</name>
    <dbReference type="NCBI Taxonomy" id="3042313"/>
    <lineage>
        <taxon>Bacteria</taxon>
        <taxon>Bacillati</taxon>
        <taxon>Bacillota</taxon>
        <taxon>Bacilli</taxon>
        <taxon>Bacillales</taxon>
        <taxon>Bacillaceae</taxon>
        <taxon>Virgibacillus</taxon>
    </lineage>
</organism>
<reference evidence="12 13" key="1">
    <citation type="journal article" date="2024" name="Int. J. Syst. Evol. Microbiol.">
        <title>Virgibacillus tibetensis sp. nov., isolated from salt lake on the Tibetan Plateau of China.</title>
        <authorList>
            <person name="Phurbu D."/>
            <person name="Liu Z.-X."/>
            <person name="Wang R."/>
            <person name="Zheng Y.-Y."/>
            <person name="Liu H.-C."/>
            <person name="Zhou Y.-G."/>
            <person name="Yu Y.-J."/>
            <person name="Li A.-H."/>
        </authorList>
    </citation>
    <scope>NUCLEOTIDE SEQUENCE [LARGE SCALE GENOMIC DNA]</scope>
    <source>
        <strain evidence="12 13">C22-A2</strain>
    </source>
</reference>
<evidence type="ECO:0000313" key="12">
    <source>
        <dbReference type="EMBL" id="MEC5422227.1"/>
    </source>
</evidence>
<keyword evidence="4 10" id="KW-0436">Ligase</keyword>
<proteinExistence type="inferred from homology"/>
<dbReference type="PROSITE" id="PS50861">
    <property type="entry name" value="AA_TRNA_LIGASE_II_GLYAB"/>
    <property type="match status" value="1"/>
</dbReference>
<keyword evidence="8 10" id="KW-0030">Aminoacyl-tRNA synthetase</keyword>
<dbReference type="PRINTS" id="PR01045">
    <property type="entry name" value="TRNASYNTHGB"/>
</dbReference>
<dbReference type="GO" id="GO:0004820">
    <property type="term" value="F:glycine-tRNA ligase activity"/>
    <property type="evidence" value="ECO:0007669"/>
    <property type="project" value="UniProtKB-EC"/>
</dbReference>
<evidence type="ECO:0000256" key="10">
    <source>
        <dbReference type="HAMAP-Rule" id="MF_00255"/>
    </source>
</evidence>
<comment type="subcellular location">
    <subcellularLocation>
        <location evidence="1 10">Cytoplasm</location>
    </subcellularLocation>
</comment>
<dbReference type="RefSeq" id="WP_327605797.1">
    <property type="nucleotide sequence ID" value="NZ_JARZFX010000001.1"/>
</dbReference>
<dbReference type="EMBL" id="JARZFX010000001">
    <property type="protein sequence ID" value="MEC5422227.1"/>
    <property type="molecule type" value="Genomic_DNA"/>
</dbReference>
<dbReference type="InterPro" id="IPR015944">
    <property type="entry name" value="Gly-tRNA-synth_bsu"/>
</dbReference>
<evidence type="ECO:0000256" key="1">
    <source>
        <dbReference type="ARBA" id="ARBA00004496"/>
    </source>
</evidence>
<evidence type="ECO:0000256" key="6">
    <source>
        <dbReference type="ARBA" id="ARBA00022840"/>
    </source>
</evidence>
<dbReference type="Pfam" id="PF05746">
    <property type="entry name" value="DALR_1"/>
    <property type="match status" value="1"/>
</dbReference>
<comment type="similarity">
    <text evidence="2 10">Belongs to the class-II aminoacyl-tRNA synthetase family.</text>
</comment>
<dbReference type="Pfam" id="PF02092">
    <property type="entry name" value="tRNA_synt_2f"/>
    <property type="match status" value="1"/>
</dbReference>
<sequence length="694" mass="79412">MAKDVLFEIGLEELPARFIDDAEKQLNVKTEAWLRELRISYNSITTFSTPRRLTVLIEGMAEEQTTIEEEAKGPAEKIAKDTDGNWSKAAVGFTKGQGKTVEDIYTKDLKGITYIFVRKYIDGKPTFDLLPQFKTIIESIQFGKNMRWGEETLRYARPIRWLVALYGEKVIPIKIAGVGTSNLTFGHRFLGSEFNLSKPKDYQRKLYENFVIVDPGAREHLIIKGIKDIEEKNSYLIPIDKDLLDEVRNLVEYPTVFIGSFEQQFLKLPPEILITSMKEHQRYFPVKSREGELLPYFIGVRNGDNYEINTVIRGNEKVLHARLSDAEFFYEEDQKHSIDHYNGKLERVVFQEKLGTISDKVKRIGHITNQVTKLLNLDAATSSLAARTAAICKFDLVTNMVNEFTELQGVIGEKYARVFGEDEAVANGIREHYLPKQANGVLPVSTVGSVVSIADKLDTIVGCISVGLTPTGSQDPYGLRRQAAGILRIMNNEKWNVTMEDLLEITQELYRTLRIDQIDHKQIKKELTDFFKLRATYLLKEMSIEQDIIQAVFHKEIGRVDYAMSKAATLSEIRNDSSFKSVQEALVRILNLSNNTQQTNVNPDLLETDSEVFLYKRYLTVTEEYKTAKKELKSAMALTNIGELSEPIHDFFEHNMVMAESEQIRNNRIALVNSIAMLILDYADLRKIEWKQHF</sequence>
<keyword evidence="13" id="KW-1185">Reference proteome</keyword>
<accession>A0ABU6KA58</accession>
<dbReference type="InterPro" id="IPR006194">
    <property type="entry name" value="Gly-tRNA-synth_heterodimer"/>
</dbReference>
<name>A0ABU6KA58_9BACI</name>
<evidence type="ECO:0000256" key="5">
    <source>
        <dbReference type="ARBA" id="ARBA00022741"/>
    </source>
</evidence>
<evidence type="ECO:0000256" key="7">
    <source>
        <dbReference type="ARBA" id="ARBA00022917"/>
    </source>
</evidence>
<dbReference type="Gene3D" id="1.10.730.10">
    <property type="entry name" value="Isoleucyl-tRNA Synthetase, Domain 1"/>
    <property type="match status" value="1"/>
</dbReference>
<keyword evidence="7 10" id="KW-0648">Protein biosynthesis</keyword>
<feature type="domain" description="DALR anticodon binding" evidence="11">
    <location>
        <begin position="582"/>
        <end position="678"/>
    </location>
</feature>
<comment type="catalytic activity">
    <reaction evidence="9 10">
        <text>tRNA(Gly) + glycine + ATP = glycyl-tRNA(Gly) + AMP + diphosphate</text>
        <dbReference type="Rhea" id="RHEA:16013"/>
        <dbReference type="Rhea" id="RHEA-COMP:9664"/>
        <dbReference type="Rhea" id="RHEA-COMP:9683"/>
        <dbReference type="ChEBI" id="CHEBI:30616"/>
        <dbReference type="ChEBI" id="CHEBI:33019"/>
        <dbReference type="ChEBI" id="CHEBI:57305"/>
        <dbReference type="ChEBI" id="CHEBI:78442"/>
        <dbReference type="ChEBI" id="CHEBI:78522"/>
        <dbReference type="ChEBI" id="CHEBI:456215"/>
        <dbReference type="EC" id="6.1.1.14"/>
    </reaction>
</comment>